<dbReference type="KEGG" id="pdis:D8B20_02740"/>
<name>A0A518X9K2_9GAMM</name>
<dbReference type="SUPFAM" id="SSF55724">
    <property type="entry name" value="Mog1p/PsbP-like"/>
    <property type="match status" value="1"/>
</dbReference>
<protein>
    <submittedName>
        <fullName evidence="1">DUF1795 domain-containing protein</fullName>
    </submittedName>
</protein>
<dbReference type="InterPro" id="IPR016123">
    <property type="entry name" value="Mog1/PsbP_a/b/a-sand"/>
</dbReference>
<dbReference type="Proteomes" id="UP000319411">
    <property type="component" value="Chromosome"/>
</dbReference>
<accession>A0A518X9K2</accession>
<dbReference type="AlphaFoldDB" id="A0A518X9K2"/>
<sequence length="264" mass="29534">MAIYTLQEASLELPDVFKDRTMNLFTLSENNASEFTFVVSRASALHDDTVQKVAARVIQEMSTTVQAFNSVTSQLIVVDGLPAVEAFYHFENGGVQIWQKQTILLLDDEPGGKKIVCYIGTCPGHFSEYYQKQYRTIIDSIKFNSRNSEVRSAPVASDSSDIYFSLDNDTKILTAHEGVNALYQHVDLKRALNGSYLFYDKAGNPLHIAALNNEEPLRYALWTSVGKNLSSLTQMIGIAKAIEGPEELSGEKQILAFLQRHRDE</sequence>
<gene>
    <name evidence="1" type="ORF">D8B20_02740</name>
</gene>
<dbReference type="RefSeq" id="WP_145886904.1">
    <property type="nucleotide sequence ID" value="NZ_CP032702.1"/>
</dbReference>
<proteinExistence type="predicted"/>
<reference evidence="1 2" key="1">
    <citation type="submission" date="2018-10" db="EMBL/GenBank/DDBJ databases">
        <title>Genome Sequencing of Pantoea dispersa DSM 32899.</title>
        <authorList>
            <person name="Nawrath M."/>
            <person name="Ottenheim C."/>
            <person name="Wilm A."/>
            <person name="Zimmermann W."/>
            <person name="Wu J.C."/>
        </authorList>
    </citation>
    <scope>NUCLEOTIDE SEQUENCE [LARGE SCALE GENOMIC DNA]</scope>
    <source>
        <strain evidence="1 2">DSM 32899</strain>
    </source>
</reference>
<evidence type="ECO:0000313" key="2">
    <source>
        <dbReference type="Proteomes" id="UP000319411"/>
    </source>
</evidence>
<dbReference type="OrthoDB" id="6488729at2"/>
<organism evidence="1 2">
    <name type="scientific">Candidatus Pantoea soli</name>
    <dbReference type="NCBI Taxonomy" id="3098669"/>
    <lineage>
        <taxon>Bacteria</taxon>
        <taxon>Pseudomonadati</taxon>
        <taxon>Pseudomonadota</taxon>
        <taxon>Gammaproteobacteria</taxon>
        <taxon>Enterobacterales</taxon>
        <taxon>Erwiniaceae</taxon>
        <taxon>Pantoea</taxon>
    </lineage>
</organism>
<dbReference type="InterPro" id="IPR014894">
    <property type="entry name" value="DcrB/EagT6"/>
</dbReference>
<keyword evidence="2" id="KW-1185">Reference proteome</keyword>
<dbReference type="EMBL" id="CP032702">
    <property type="protein sequence ID" value="QDY40887.1"/>
    <property type="molecule type" value="Genomic_DNA"/>
</dbReference>
<dbReference type="Gene3D" id="3.40.1000.10">
    <property type="entry name" value="Mog1/PsbP, alpha/beta/alpha sandwich"/>
    <property type="match status" value="1"/>
</dbReference>
<dbReference type="Pfam" id="PF08786">
    <property type="entry name" value="DcrB"/>
    <property type="match status" value="1"/>
</dbReference>
<evidence type="ECO:0000313" key="1">
    <source>
        <dbReference type="EMBL" id="QDY40887.1"/>
    </source>
</evidence>